<protein>
    <submittedName>
        <fullName evidence="9">Kinesin-domain-containing protein</fullName>
    </submittedName>
</protein>
<gene>
    <name evidence="9" type="ORF">CONPUDRAFT_126611</name>
</gene>
<dbReference type="AlphaFoldDB" id="A0A5M3MIH2"/>
<dbReference type="GO" id="GO:0008017">
    <property type="term" value="F:microtubule binding"/>
    <property type="evidence" value="ECO:0007669"/>
    <property type="project" value="InterPro"/>
</dbReference>
<dbReference type="PANTHER" id="PTHR47972">
    <property type="entry name" value="KINESIN-LIKE PROTEIN KLP-3"/>
    <property type="match status" value="1"/>
</dbReference>
<evidence type="ECO:0000256" key="5">
    <source>
        <dbReference type="PROSITE-ProRule" id="PRU00283"/>
    </source>
</evidence>
<dbReference type="OMA" id="KMDHREI"/>
<dbReference type="InterPro" id="IPR036961">
    <property type="entry name" value="Kinesin_motor_dom_sf"/>
</dbReference>
<dbReference type="Gene3D" id="3.40.850.10">
    <property type="entry name" value="Kinesin motor domain"/>
    <property type="match status" value="1"/>
</dbReference>
<dbReference type="CDD" id="cd01366">
    <property type="entry name" value="KISc_C_terminal"/>
    <property type="match status" value="1"/>
</dbReference>
<dbReference type="GO" id="GO:0007018">
    <property type="term" value="P:microtubule-based movement"/>
    <property type="evidence" value="ECO:0007669"/>
    <property type="project" value="InterPro"/>
</dbReference>
<evidence type="ECO:0000259" key="8">
    <source>
        <dbReference type="PROSITE" id="PS50067"/>
    </source>
</evidence>
<feature type="compositionally biased region" description="Low complexity" evidence="7">
    <location>
        <begin position="8"/>
        <end position="20"/>
    </location>
</feature>
<dbReference type="InterPro" id="IPR027417">
    <property type="entry name" value="P-loop_NTPase"/>
</dbReference>
<keyword evidence="10" id="KW-1185">Reference proteome</keyword>
<dbReference type="InterPro" id="IPR027640">
    <property type="entry name" value="Kinesin-like_fam"/>
</dbReference>
<dbReference type="Pfam" id="PF00225">
    <property type="entry name" value="Kinesin"/>
    <property type="match status" value="1"/>
</dbReference>
<dbReference type="KEGG" id="cput:CONPUDRAFT_126611"/>
<feature type="region of interest" description="Disordered" evidence="7">
    <location>
        <begin position="1"/>
        <end position="45"/>
    </location>
</feature>
<comment type="caution">
    <text evidence="9">The sequence shown here is derived from an EMBL/GenBank/DDBJ whole genome shotgun (WGS) entry which is preliminary data.</text>
</comment>
<dbReference type="GeneID" id="19199993"/>
<keyword evidence="2 5" id="KW-0547">Nucleotide-binding</keyword>
<evidence type="ECO:0000256" key="1">
    <source>
        <dbReference type="ARBA" id="ARBA00022701"/>
    </source>
</evidence>
<evidence type="ECO:0000256" key="4">
    <source>
        <dbReference type="ARBA" id="ARBA00023175"/>
    </source>
</evidence>
<dbReference type="GO" id="GO:0003777">
    <property type="term" value="F:microtubule motor activity"/>
    <property type="evidence" value="ECO:0007669"/>
    <property type="project" value="InterPro"/>
</dbReference>
<dbReference type="RefSeq" id="XP_007770617.1">
    <property type="nucleotide sequence ID" value="XM_007772427.1"/>
</dbReference>
<feature type="domain" description="Kinesin motor" evidence="8">
    <location>
        <begin position="206"/>
        <end position="556"/>
    </location>
</feature>
<dbReference type="PANTHER" id="PTHR47972:SF45">
    <property type="entry name" value="PROTEIN CLARET SEGREGATIONAL"/>
    <property type="match status" value="1"/>
</dbReference>
<dbReference type="PRINTS" id="PR00380">
    <property type="entry name" value="KINESINHEAVY"/>
</dbReference>
<dbReference type="EMBL" id="JH711581">
    <property type="protein sequence ID" value="EIW78847.1"/>
    <property type="molecule type" value="Genomic_DNA"/>
</dbReference>
<evidence type="ECO:0000256" key="7">
    <source>
        <dbReference type="SAM" id="MobiDB-lite"/>
    </source>
</evidence>
<accession>A0A5M3MIH2</accession>
<evidence type="ECO:0000256" key="2">
    <source>
        <dbReference type="ARBA" id="ARBA00022741"/>
    </source>
</evidence>
<reference evidence="10" key="1">
    <citation type="journal article" date="2012" name="Science">
        <title>The Paleozoic origin of enzymatic lignin decomposition reconstructed from 31 fungal genomes.</title>
        <authorList>
            <person name="Floudas D."/>
            <person name="Binder M."/>
            <person name="Riley R."/>
            <person name="Barry K."/>
            <person name="Blanchette R.A."/>
            <person name="Henrissat B."/>
            <person name="Martinez A.T."/>
            <person name="Otillar R."/>
            <person name="Spatafora J.W."/>
            <person name="Yadav J.S."/>
            <person name="Aerts A."/>
            <person name="Benoit I."/>
            <person name="Boyd A."/>
            <person name="Carlson A."/>
            <person name="Copeland A."/>
            <person name="Coutinho P.M."/>
            <person name="de Vries R.P."/>
            <person name="Ferreira P."/>
            <person name="Findley K."/>
            <person name="Foster B."/>
            <person name="Gaskell J."/>
            <person name="Glotzer D."/>
            <person name="Gorecki P."/>
            <person name="Heitman J."/>
            <person name="Hesse C."/>
            <person name="Hori C."/>
            <person name="Igarashi K."/>
            <person name="Jurgens J.A."/>
            <person name="Kallen N."/>
            <person name="Kersten P."/>
            <person name="Kohler A."/>
            <person name="Kuees U."/>
            <person name="Kumar T.K.A."/>
            <person name="Kuo A."/>
            <person name="LaButti K."/>
            <person name="Larrondo L.F."/>
            <person name="Lindquist E."/>
            <person name="Ling A."/>
            <person name="Lombard V."/>
            <person name="Lucas S."/>
            <person name="Lundell T."/>
            <person name="Martin R."/>
            <person name="McLaughlin D.J."/>
            <person name="Morgenstern I."/>
            <person name="Morin E."/>
            <person name="Murat C."/>
            <person name="Nagy L.G."/>
            <person name="Nolan M."/>
            <person name="Ohm R.A."/>
            <person name="Patyshakuliyeva A."/>
            <person name="Rokas A."/>
            <person name="Ruiz-Duenas F.J."/>
            <person name="Sabat G."/>
            <person name="Salamov A."/>
            <person name="Samejima M."/>
            <person name="Schmutz J."/>
            <person name="Slot J.C."/>
            <person name="St John F."/>
            <person name="Stenlid J."/>
            <person name="Sun H."/>
            <person name="Sun S."/>
            <person name="Syed K."/>
            <person name="Tsang A."/>
            <person name="Wiebenga A."/>
            <person name="Young D."/>
            <person name="Pisabarro A."/>
            <person name="Eastwood D.C."/>
            <person name="Martin F."/>
            <person name="Cullen D."/>
            <person name="Grigoriev I.V."/>
            <person name="Hibbett D.S."/>
        </authorList>
    </citation>
    <scope>NUCLEOTIDE SEQUENCE [LARGE SCALE GENOMIC DNA]</scope>
    <source>
        <strain evidence="10">RWD-64-598 SS2</strain>
    </source>
</reference>
<evidence type="ECO:0000313" key="10">
    <source>
        <dbReference type="Proteomes" id="UP000053558"/>
    </source>
</evidence>
<dbReference type="InterPro" id="IPR001752">
    <property type="entry name" value="Kinesin_motor_dom"/>
</dbReference>
<feature type="coiled-coil region" evidence="6">
    <location>
        <begin position="92"/>
        <end position="140"/>
    </location>
</feature>
<organism evidence="9 10">
    <name type="scientific">Coniophora puteana (strain RWD-64-598)</name>
    <name type="common">Brown rot fungus</name>
    <dbReference type="NCBI Taxonomy" id="741705"/>
    <lineage>
        <taxon>Eukaryota</taxon>
        <taxon>Fungi</taxon>
        <taxon>Dikarya</taxon>
        <taxon>Basidiomycota</taxon>
        <taxon>Agaricomycotina</taxon>
        <taxon>Agaricomycetes</taxon>
        <taxon>Agaricomycetidae</taxon>
        <taxon>Boletales</taxon>
        <taxon>Coniophorineae</taxon>
        <taxon>Coniophoraceae</taxon>
        <taxon>Coniophora</taxon>
    </lineage>
</organism>
<sequence length="567" mass="61977">MPAPPKLSTATRRGTRATSAPPKQGGPPSRRTVSNPASRNTASAAANQAAIAEALDAEHLQRTNLESGKAALAAQLAAQQGRHAGDVADALRQRHEREVLELELSVQRAQREAREATEELTRVRKELKEEREAAGRLRATVASQSTTFVGLNAQVATLQKENTSLRELEPRLEEAHADVERLEQEAREAEAVRRRLHNMVQELKGNIRVFCRVRPVLPCDREELGAAADMHFPDQQDRREIMLRSTAESAMGNERKEVYNFAFDRVFEPMSTQAEVFEEISLLAQSCVDGYNVCIFAYGQTGSGKSYTMEGGSSPEDQGMIPRAVDKVFQAAEELRSKGWEYTMEGQFLEIYNESINDLLVSPQSAPLKLDIKHDPKTSSTRVTNLTVLPLPTPASVQALLARANARRTVAATLANAHSSRSHSVFTLRLKGTNPLTGEKCVGCLNLVDLAGSERLDRSGAKGERLKETQSINKSLSALGDVIAALGEKGASGSTGVSDGKLERHIPYRNSKLTYLLQYSLSGSSKTLMILNLSPLRAHLGESLASLRFATKVNNTHVGTARKQLRG</sequence>
<dbReference type="GO" id="GO:0005524">
    <property type="term" value="F:ATP binding"/>
    <property type="evidence" value="ECO:0007669"/>
    <property type="project" value="UniProtKB-UniRule"/>
</dbReference>
<comment type="similarity">
    <text evidence="5">Belongs to the TRAFAC class myosin-kinesin ATPase superfamily. Kinesin family.</text>
</comment>
<feature type="compositionally biased region" description="Low complexity" evidence="7">
    <location>
        <begin position="34"/>
        <end position="45"/>
    </location>
</feature>
<keyword evidence="3 5" id="KW-0067">ATP-binding</keyword>
<evidence type="ECO:0000256" key="6">
    <source>
        <dbReference type="SAM" id="Coils"/>
    </source>
</evidence>
<dbReference type="GO" id="GO:0005874">
    <property type="term" value="C:microtubule"/>
    <property type="evidence" value="ECO:0007669"/>
    <property type="project" value="UniProtKB-KW"/>
</dbReference>
<dbReference type="PROSITE" id="PS50067">
    <property type="entry name" value="KINESIN_MOTOR_2"/>
    <property type="match status" value="1"/>
</dbReference>
<keyword evidence="4 5" id="KW-0505">Motor protein</keyword>
<dbReference type="Proteomes" id="UP000053558">
    <property type="component" value="Unassembled WGS sequence"/>
</dbReference>
<keyword evidence="1" id="KW-0493">Microtubule</keyword>
<feature type="coiled-coil region" evidence="6">
    <location>
        <begin position="165"/>
        <end position="206"/>
    </location>
</feature>
<dbReference type="SUPFAM" id="SSF52540">
    <property type="entry name" value="P-loop containing nucleoside triphosphate hydrolases"/>
    <property type="match status" value="1"/>
</dbReference>
<feature type="binding site" evidence="5">
    <location>
        <begin position="299"/>
        <end position="306"/>
    </location>
    <ligand>
        <name>ATP</name>
        <dbReference type="ChEBI" id="CHEBI:30616"/>
    </ligand>
</feature>
<keyword evidence="6" id="KW-0175">Coiled coil</keyword>
<proteinExistence type="inferred from homology"/>
<dbReference type="OrthoDB" id="3176171at2759"/>
<evidence type="ECO:0000256" key="3">
    <source>
        <dbReference type="ARBA" id="ARBA00022840"/>
    </source>
</evidence>
<evidence type="ECO:0000313" key="9">
    <source>
        <dbReference type="EMBL" id="EIW78847.1"/>
    </source>
</evidence>
<name>A0A5M3MIH2_CONPW</name>
<dbReference type="SMART" id="SM00129">
    <property type="entry name" value="KISc"/>
    <property type="match status" value="1"/>
</dbReference>